<protein>
    <submittedName>
        <fullName evidence="2">Uncharacterized protein</fullName>
    </submittedName>
</protein>
<feature type="compositionally biased region" description="Basic and acidic residues" evidence="1">
    <location>
        <begin position="245"/>
        <end position="256"/>
    </location>
</feature>
<evidence type="ECO:0000313" key="2">
    <source>
        <dbReference type="EMBL" id="ONK55310.1"/>
    </source>
</evidence>
<dbReference type="EMBL" id="KV863585">
    <property type="protein sequence ID" value="ONK55310.1"/>
    <property type="molecule type" value="Genomic_DNA"/>
</dbReference>
<organism evidence="2 3">
    <name type="scientific">Asparagus officinalis</name>
    <name type="common">Garden asparagus</name>
    <dbReference type="NCBI Taxonomy" id="4686"/>
    <lineage>
        <taxon>Eukaryota</taxon>
        <taxon>Viridiplantae</taxon>
        <taxon>Streptophyta</taxon>
        <taxon>Embryophyta</taxon>
        <taxon>Tracheophyta</taxon>
        <taxon>Spermatophyta</taxon>
        <taxon>Magnoliopsida</taxon>
        <taxon>Liliopsida</taxon>
        <taxon>Asparagales</taxon>
        <taxon>Asparagaceae</taxon>
        <taxon>Asparagoideae</taxon>
        <taxon>Asparagus</taxon>
    </lineage>
</organism>
<feature type="compositionally biased region" description="Low complexity" evidence="1">
    <location>
        <begin position="104"/>
        <end position="131"/>
    </location>
</feature>
<accession>A0A1R3L6S8</accession>
<dbReference type="OMA" id="GCAPRPN"/>
<dbReference type="Gramene" id="ONK55310">
    <property type="protein sequence ID" value="ONK55310"/>
    <property type="gene ID" value="A4U43_UnF5110"/>
</dbReference>
<feature type="compositionally biased region" description="Low complexity" evidence="1">
    <location>
        <begin position="142"/>
        <end position="152"/>
    </location>
</feature>
<evidence type="ECO:0000313" key="3">
    <source>
        <dbReference type="Proteomes" id="UP000243459"/>
    </source>
</evidence>
<evidence type="ECO:0000256" key="1">
    <source>
        <dbReference type="SAM" id="MobiDB-lite"/>
    </source>
</evidence>
<feature type="region of interest" description="Disordered" evidence="1">
    <location>
        <begin position="1"/>
        <end position="154"/>
    </location>
</feature>
<sequence>MVDGRSRSTLRLTPSDAAGPAPLDRGSAPAVDLPPASTPFQLPRLSPRPRAWASSPRPAVGRAFNEARATRIESHTSASDLPPPPGAHLCPFASLTPAASSNWRSPPSLLRPPSTSRSPPISSRSPATPSAQILGPSPLRPPAALRTPLLPQAAPPHPRLTAVYIPSSPLVAGNARLLRRRPTRSRSAASTRRLLLARFLAPRARLSPLQLAARTETRCRGTRVDRVLVATPRPGPQAGGALRRRPTEALRRDIGW</sequence>
<feature type="compositionally biased region" description="Low complexity" evidence="1">
    <location>
        <begin position="42"/>
        <end position="59"/>
    </location>
</feature>
<keyword evidence="3" id="KW-1185">Reference proteome</keyword>
<reference evidence="3" key="1">
    <citation type="journal article" date="2017" name="Nat. Commun.">
        <title>The asparagus genome sheds light on the origin and evolution of a young Y chromosome.</title>
        <authorList>
            <person name="Harkess A."/>
            <person name="Zhou J."/>
            <person name="Xu C."/>
            <person name="Bowers J.E."/>
            <person name="Van der Hulst R."/>
            <person name="Ayyampalayam S."/>
            <person name="Mercati F."/>
            <person name="Riccardi P."/>
            <person name="McKain M.R."/>
            <person name="Kakrana A."/>
            <person name="Tang H."/>
            <person name="Ray J."/>
            <person name="Groenendijk J."/>
            <person name="Arikit S."/>
            <person name="Mathioni S.M."/>
            <person name="Nakano M."/>
            <person name="Shan H."/>
            <person name="Telgmann-Rauber A."/>
            <person name="Kanno A."/>
            <person name="Yue Z."/>
            <person name="Chen H."/>
            <person name="Li W."/>
            <person name="Chen Y."/>
            <person name="Xu X."/>
            <person name="Zhang Y."/>
            <person name="Luo S."/>
            <person name="Chen H."/>
            <person name="Gao J."/>
            <person name="Mao Z."/>
            <person name="Pires J.C."/>
            <person name="Luo M."/>
            <person name="Kudrna D."/>
            <person name="Wing R.A."/>
            <person name="Meyers B.C."/>
            <person name="Yi K."/>
            <person name="Kong H."/>
            <person name="Lavrijsen P."/>
            <person name="Sunseri F."/>
            <person name="Falavigna A."/>
            <person name="Ye Y."/>
            <person name="Leebens-Mack J.H."/>
            <person name="Chen G."/>
        </authorList>
    </citation>
    <scope>NUCLEOTIDE SEQUENCE [LARGE SCALE GENOMIC DNA]</scope>
    <source>
        <strain evidence="3">cv. DH0086</strain>
    </source>
</reference>
<name>A0A1R3L6S8_ASPOF</name>
<dbReference type="Proteomes" id="UP000243459">
    <property type="component" value="Unassembled WGS sequence"/>
</dbReference>
<dbReference type="AlphaFoldDB" id="A0A1R3L6S8"/>
<proteinExistence type="predicted"/>
<gene>
    <name evidence="2" type="ORF">A4U43_UnF5110</name>
</gene>
<feature type="region of interest" description="Disordered" evidence="1">
    <location>
        <begin position="231"/>
        <end position="256"/>
    </location>
</feature>